<dbReference type="Proteomes" id="UP001310594">
    <property type="component" value="Unassembled WGS sequence"/>
</dbReference>
<dbReference type="PANTHER" id="PTHR10696:SF51">
    <property type="entry name" value="TRIMETHYLLYSINE DIOXYGENASE, MITOCHONDRIAL"/>
    <property type="match status" value="1"/>
</dbReference>
<dbReference type="GO" id="GO:0050353">
    <property type="term" value="F:trimethyllysine dioxygenase activity"/>
    <property type="evidence" value="ECO:0007669"/>
    <property type="project" value="UniProtKB-EC"/>
</dbReference>
<proteinExistence type="inferred from homology"/>
<feature type="compositionally biased region" description="Basic residues" evidence="16">
    <location>
        <begin position="15"/>
        <end position="27"/>
    </location>
</feature>
<dbReference type="AlphaFoldDB" id="A0AAN7W3R1"/>
<evidence type="ECO:0000256" key="14">
    <source>
        <dbReference type="ARBA" id="ARBA00046008"/>
    </source>
</evidence>
<evidence type="ECO:0000256" key="4">
    <source>
        <dbReference type="ARBA" id="ARBA00008654"/>
    </source>
</evidence>
<evidence type="ECO:0000256" key="2">
    <source>
        <dbReference type="ARBA" id="ARBA00001961"/>
    </source>
</evidence>
<name>A0AAN7W3R1_9PEZI</name>
<protein>
    <recommendedName>
        <fullName evidence="5">trimethyllysine dioxygenase</fullName>
        <ecNumber evidence="5">1.14.11.8</ecNumber>
    </recommendedName>
    <alternativeName>
        <fullName evidence="12">Epsilon-trimethyllysine 2-oxoglutarate dioxygenase</fullName>
    </alternativeName>
    <alternativeName>
        <fullName evidence="11">TML hydroxylase</fullName>
    </alternativeName>
    <alternativeName>
        <fullName evidence="13">TML-alpha-ketoglutarate dioxygenase</fullName>
    </alternativeName>
</protein>
<dbReference type="EMBL" id="JAVRQU010000010">
    <property type="protein sequence ID" value="KAK5697868.1"/>
    <property type="molecule type" value="Genomic_DNA"/>
</dbReference>
<evidence type="ECO:0000256" key="3">
    <source>
        <dbReference type="ARBA" id="ARBA00005022"/>
    </source>
</evidence>
<dbReference type="InterPro" id="IPR003819">
    <property type="entry name" value="TauD/TfdA-like"/>
</dbReference>
<dbReference type="CDD" id="cd00250">
    <property type="entry name" value="CAS_like"/>
    <property type="match status" value="1"/>
</dbReference>
<keyword evidence="10" id="KW-0408">Iron</keyword>
<organism evidence="19 20">
    <name type="scientific">Elasticomyces elasticus</name>
    <dbReference type="NCBI Taxonomy" id="574655"/>
    <lineage>
        <taxon>Eukaryota</taxon>
        <taxon>Fungi</taxon>
        <taxon>Dikarya</taxon>
        <taxon>Ascomycota</taxon>
        <taxon>Pezizomycotina</taxon>
        <taxon>Dothideomycetes</taxon>
        <taxon>Dothideomycetidae</taxon>
        <taxon>Mycosphaerellales</taxon>
        <taxon>Teratosphaeriaceae</taxon>
        <taxon>Elasticomyces</taxon>
    </lineage>
</organism>
<dbReference type="GO" id="GO:0005506">
    <property type="term" value="F:iron ion binding"/>
    <property type="evidence" value="ECO:0007669"/>
    <property type="project" value="InterPro"/>
</dbReference>
<feature type="domain" description="TauD/TfdA-like" evidence="17">
    <location>
        <begin position="231"/>
        <end position="469"/>
    </location>
</feature>
<dbReference type="Gene3D" id="3.60.130.10">
    <property type="entry name" value="Clavaminate synthase-like"/>
    <property type="match status" value="1"/>
</dbReference>
<keyword evidence="8" id="KW-0223">Dioxygenase</keyword>
<evidence type="ECO:0000259" key="18">
    <source>
        <dbReference type="Pfam" id="PF06155"/>
    </source>
</evidence>
<dbReference type="Pfam" id="PF06155">
    <property type="entry name" value="GBBH-like_N"/>
    <property type="match status" value="1"/>
</dbReference>
<evidence type="ECO:0000256" key="7">
    <source>
        <dbReference type="ARBA" id="ARBA00022873"/>
    </source>
</evidence>
<evidence type="ECO:0000313" key="19">
    <source>
        <dbReference type="EMBL" id="KAK5697868.1"/>
    </source>
</evidence>
<dbReference type="InterPro" id="IPR038492">
    <property type="entry name" value="GBBH-like_N_sf"/>
</dbReference>
<dbReference type="InterPro" id="IPR012776">
    <property type="entry name" value="Trimethyllysine_dOase"/>
</dbReference>
<evidence type="ECO:0000256" key="11">
    <source>
        <dbReference type="ARBA" id="ARBA00030363"/>
    </source>
</evidence>
<comment type="caution">
    <text evidence="19">The sequence shown here is derived from an EMBL/GenBank/DDBJ whole genome shotgun (WGS) entry which is preliminary data.</text>
</comment>
<sequence>MSSRVVSRYIASAGRRQKCIYTAKRHYNSGTRSPDAPRGATSSATTNYEPAVARPNSRPHTSNPRPKTKSKTPARDNERNTDDPENSIATISRRIEIRGSTPLAGSASQHTNKGQPPLIENGVLYVLDRGDHVKVPGRWVRDICPCPQCRNQDTAQRQINVFQADSSKTRVASADMSEWPKHVKVKFEDGHETTVKGDVILGRRSYPSARAREGIVEIKPWTSSISENPPSVEYETIQAGPGMAVLMQKIRTHGFAFVDNMPATPEATQALLETIGPIRNTHYGGFYDFTSDLSSKDTAYTSEALEPHTDNTYFTEPAGLQALHLLSHTDGSGGESSLVDGFAAAEQLFKENNGSYLRLSMTGVYAHASGNEGISIQPSQAFPTFTHSEQYNKLIQVRWNNADRAGVATPWPHLDRWYDAAGKFDSILNNEKNQYWFQLKPGRMLLFDNWRCLHGRNAFTGKRRMCGGYIGRDDYVSRFRTTNLSKEELEASTVTG</sequence>
<evidence type="ECO:0000256" key="6">
    <source>
        <dbReference type="ARBA" id="ARBA00022723"/>
    </source>
</evidence>
<evidence type="ECO:0000256" key="10">
    <source>
        <dbReference type="ARBA" id="ARBA00023004"/>
    </source>
</evidence>
<feature type="region of interest" description="Disordered" evidence="16">
    <location>
        <begin position="1"/>
        <end position="115"/>
    </location>
</feature>
<gene>
    <name evidence="19" type="ORF">LTR97_006827</name>
</gene>
<dbReference type="InterPro" id="IPR042098">
    <property type="entry name" value="TauD-like_sf"/>
</dbReference>
<comment type="function">
    <text evidence="14">Converts trimethyllysine (TML) into hydroxytrimethyllysine (HTML).</text>
</comment>
<dbReference type="FunFam" id="3.60.130.10:FF:000001">
    <property type="entry name" value="Trimethyllysine dioxygenase, mitochondrial"/>
    <property type="match status" value="1"/>
</dbReference>
<accession>A0AAN7W3R1</accession>
<keyword evidence="6" id="KW-0479">Metal-binding</keyword>
<feature type="compositionally biased region" description="Basic and acidic residues" evidence="16">
    <location>
        <begin position="73"/>
        <end position="82"/>
    </location>
</feature>
<dbReference type="Gene3D" id="3.30.2020.30">
    <property type="match status" value="1"/>
</dbReference>
<comment type="pathway">
    <text evidence="3">Amine and polyamine biosynthesis; carnitine biosynthesis.</text>
</comment>
<evidence type="ECO:0000256" key="5">
    <source>
        <dbReference type="ARBA" id="ARBA00012267"/>
    </source>
</evidence>
<dbReference type="InterPro" id="IPR010376">
    <property type="entry name" value="GBBH-like_N"/>
</dbReference>
<keyword evidence="9" id="KW-0560">Oxidoreductase</keyword>
<evidence type="ECO:0000256" key="13">
    <source>
        <dbReference type="ARBA" id="ARBA00032283"/>
    </source>
</evidence>
<dbReference type="InterPro" id="IPR050411">
    <property type="entry name" value="AlphaKG_dependent_hydroxylases"/>
</dbReference>
<keyword evidence="7" id="KW-0124">Carnitine biosynthesis</keyword>
<evidence type="ECO:0000256" key="1">
    <source>
        <dbReference type="ARBA" id="ARBA00001954"/>
    </source>
</evidence>
<comment type="cofactor">
    <cofactor evidence="1">
        <name>Fe(2+)</name>
        <dbReference type="ChEBI" id="CHEBI:29033"/>
    </cofactor>
</comment>
<evidence type="ECO:0000256" key="8">
    <source>
        <dbReference type="ARBA" id="ARBA00022964"/>
    </source>
</evidence>
<dbReference type="Pfam" id="PF02668">
    <property type="entry name" value="TauD"/>
    <property type="match status" value="1"/>
</dbReference>
<dbReference type="SUPFAM" id="SSF51197">
    <property type="entry name" value="Clavaminate synthase-like"/>
    <property type="match status" value="1"/>
</dbReference>
<comment type="cofactor">
    <cofactor evidence="2">
        <name>L-ascorbate</name>
        <dbReference type="ChEBI" id="CHEBI:38290"/>
    </cofactor>
</comment>
<dbReference type="PANTHER" id="PTHR10696">
    <property type="entry name" value="GAMMA-BUTYROBETAINE HYDROXYLASE-RELATED"/>
    <property type="match status" value="1"/>
</dbReference>
<dbReference type="GO" id="GO:0005739">
    <property type="term" value="C:mitochondrion"/>
    <property type="evidence" value="ECO:0007669"/>
    <property type="project" value="TreeGrafter"/>
</dbReference>
<feature type="domain" description="Gamma-butyrobetaine hydroxylase-like N-terminal" evidence="18">
    <location>
        <begin position="129"/>
        <end position="194"/>
    </location>
</feature>
<evidence type="ECO:0000313" key="20">
    <source>
        <dbReference type="Proteomes" id="UP001310594"/>
    </source>
</evidence>
<evidence type="ECO:0000256" key="9">
    <source>
        <dbReference type="ARBA" id="ARBA00023002"/>
    </source>
</evidence>
<evidence type="ECO:0000256" key="15">
    <source>
        <dbReference type="ARBA" id="ARBA00049334"/>
    </source>
</evidence>
<reference evidence="19" key="1">
    <citation type="submission" date="2023-08" db="EMBL/GenBank/DDBJ databases">
        <title>Black Yeasts Isolated from many extreme environments.</title>
        <authorList>
            <person name="Coleine C."/>
            <person name="Stajich J.E."/>
            <person name="Selbmann L."/>
        </authorList>
    </citation>
    <scope>NUCLEOTIDE SEQUENCE</scope>
    <source>
        <strain evidence="19">CCFEE 5810</strain>
    </source>
</reference>
<evidence type="ECO:0000256" key="12">
    <source>
        <dbReference type="ARBA" id="ARBA00031778"/>
    </source>
</evidence>
<dbReference type="GO" id="GO:0045329">
    <property type="term" value="P:carnitine biosynthetic process"/>
    <property type="evidence" value="ECO:0007669"/>
    <property type="project" value="UniProtKB-KW"/>
</dbReference>
<comment type="similarity">
    <text evidence="4">Belongs to the gamma-BBH/TMLD family.</text>
</comment>
<evidence type="ECO:0000259" key="17">
    <source>
        <dbReference type="Pfam" id="PF02668"/>
    </source>
</evidence>
<dbReference type="NCBIfam" id="TIGR02410">
    <property type="entry name" value="carnitine_TMLD"/>
    <property type="match status" value="1"/>
</dbReference>
<comment type="catalytic activity">
    <reaction evidence="15">
        <text>N(6),N(6),N(6)-trimethyl-L-lysine + 2-oxoglutarate + O2 = (3S)-3-hydroxy-N(6),N(6),N(6)-trimethyl-L-lysine + succinate + CO2</text>
        <dbReference type="Rhea" id="RHEA:14181"/>
        <dbReference type="ChEBI" id="CHEBI:15379"/>
        <dbReference type="ChEBI" id="CHEBI:16526"/>
        <dbReference type="ChEBI" id="CHEBI:16810"/>
        <dbReference type="ChEBI" id="CHEBI:30031"/>
        <dbReference type="ChEBI" id="CHEBI:58100"/>
        <dbReference type="ChEBI" id="CHEBI:141499"/>
        <dbReference type="EC" id="1.14.11.8"/>
    </reaction>
</comment>
<dbReference type="EC" id="1.14.11.8" evidence="5"/>
<evidence type="ECO:0000256" key="16">
    <source>
        <dbReference type="SAM" id="MobiDB-lite"/>
    </source>
</evidence>